<comment type="caution">
    <text evidence="2">The sequence shown here is derived from an EMBL/GenBank/DDBJ whole genome shotgun (WGS) entry which is preliminary data.</text>
</comment>
<sequence length="129" mass="14415">MRELLEKIEARQAAARDAADRLRDQIAYLTDQLAAAERVLERLQITRETLLEIAGEDDRTSDLLPSAYRQILALFDNADDGLHAKDVCRALGLGTEPRHTEGTRAKLKRLVSRGVLIEAEPGLFAMPHQ</sequence>
<dbReference type="OrthoDB" id="4315401at2"/>
<dbReference type="AlphaFoldDB" id="A0A2V4N464"/>
<dbReference type="EMBL" id="PYBW01000088">
    <property type="protein sequence ID" value="PYC75781.1"/>
    <property type="molecule type" value="Genomic_DNA"/>
</dbReference>
<protein>
    <submittedName>
        <fullName evidence="2">Uncharacterized protein</fullName>
    </submittedName>
</protein>
<feature type="coiled-coil region" evidence="1">
    <location>
        <begin position="1"/>
        <end position="53"/>
    </location>
</feature>
<reference evidence="2 3" key="1">
    <citation type="submission" date="2018-03" db="EMBL/GenBank/DDBJ databases">
        <title>Bioinformatic expansion and discovery of thiopeptide antibiotics.</title>
        <authorList>
            <person name="Schwalen C.J."/>
            <person name="Hudson G.A."/>
            <person name="Mitchell D.A."/>
        </authorList>
    </citation>
    <scope>NUCLEOTIDE SEQUENCE [LARGE SCALE GENOMIC DNA]</scope>
    <source>
        <strain evidence="2 3">ATCC 21389</strain>
    </source>
</reference>
<dbReference type="Proteomes" id="UP000248039">
    <property type="component" value="Unassembled WGS sequence"/>
</dbReference>
<name>A0A2V4N464_9ACTN</name>
<keyword evidence="1" id="KW-0175">Coiled coil</keyword>
<gene>
    <name evidence="2" type="ORF">C7C46_23600</name>
</gene>
<evidence type="ECO:0000256" key="1">
    <source>
        <dbReference type="SAM" id="Coils"/>
    </source>
</evidence>
<evidence type="ECO:0000313" key="2">
    <source>
        <dbReference type="EMBL" id="PYC75781.1"/>
    </source>
</evidence>
<evidence type="ECO:0000313" key="3">
    <source>
        <dbReference type="Proteomes" id="UP000248039"/>
    </source>
</evidence>
<accession>A0A2V4N464</accession>
<keyword evidence="3" id="KW-1185">Reference proteome</keyword>
<proteinExistence type="predicted"/>
<organism evidence="2 3">
    <name type="scientific">Streptomyces tateyamensis</name>
    <dbReference type="NCBI Taxonomy" id="565073"/>
    <lineage>
        <taxon>Bacteria</taxon>
        <taxon>Bacillati</taxon>
        <taxon>Actinomycetota</taxon>
        <taxon>Actinomycetes</taxon>
        <taxon>Kitasatosporales</taxon>
        <taxon>Streptomycetaceae</taxon>
        <taxon>Streptomyces</taxon>
    </lineage>
</organism>
<dbReference type="RefSeq" id="WP_110671915.1">
    <property type="nucleotide sequence ID" value="NZ_PYBW01000088.1"/>
</dbReference>